<keyword evidence="3" id="KW-1185">Reference proteome</keyword>
<evidence type="ECO:0000259" key="1">
    <source>
        <dbReference type="PROSITE" id="PS50943"/>
    </source>
</evidence>
<accession>A0ABQ3Z0M5</accession>
<gene>
    <name evidence="2" type="ORF">Adu01nite_47450</name>
</gene>
<dbReference type="PROSITE" id="PS50943">
    <property type="entry name" value="HTH_CROC1"/>
    <property type="match status" value="1"/>
</dbReference>
<dbReference type="InterPro" id="IPR043917">
    <property type="entry name" value="DUF5753"/>
</dbReference>
<dbReference type="InterPro" id="IPR010982">
    <property type="entry name" value="Lambda_DNA-bd_dom_sf"/>
</dbReference>
<dbReference type="RefSeq" id="WP_275414690.1">
    <property type="nucleotide sequence ID" value="NZ_BAAATX010000006.1"/>
</dbReference>
<dbReference type="InterPro" id="IPR001387">
    <property type="entry name" value="Cro/C1-type_HTH"/>
</dbReference>
<dbReference type="CDD" id="cd00093">
    <property type="entry name" value="HTH_XRE"/>
    <property type="match status" value="1"/>
</dbReference>
<dbReference type="Gene3D" id="1.10.260.40">
    <property type="entry name" value="lambda repressor-like DNA-binding domains"/>
    <property type="match status" value="1"/>
</dbReference>
<dbReference type="SMART" id="SM00530">
    <property type="entry name" value="HTH_XRE"/>
    <property type="match status" value="1"/>
</dbReference>
<dbReference type="SUPFAM" id="SSF47413">
    <property type="entry name" value="lambda repressor-like DNA-binding domains"/>
    <property type="match status" value="1"/>
</dbReference>
<organism evidence="2 3">
    <name type="scientific">Paractinoplanes durhamensis</name>
    <dbReference type="NCBI Taxonomy" id="113563"/>
    <lineage>
        <taxon>Bacteria</taxon>
        <taxon>Bacillati</taxon>
        <taxon>Actinomycetota</taxon>
        <taxon>Actinomycetes</taxon>
        <taxon>Micromonosporales</taxon>
        <taxon>Micromonosporaceae</taxon>
        <taxon>Paractinoplanes</taxon>
    </lineage>
</organism>
<sequence>MTRPKSPTVLRLQLGALLRIHREAKGLTVTQAAEALEINPSQVSRIETAKRQPTVMYVKALCHLYELDDDLTEQLLVMARQSREDGWWQQYGFGPAMSTYAGLEAAAVTATTFEPTVFPALLQTAAYAEALFRSGSGYGPDEIRRQVAFRLARQGVLHHQDPLRLHAIVDESALHRHVGGPDIMRAQLEQTARLAALFNVTVQILPFTAAPGIALGGAFSVLRFGEATMDDVVHIDGPLGAIFQAKKDDVQRCEQLFADLSRLALDETQSLQLIRNWITRLI</sequence>
<evidence type="ECO:0000313" key="2">
    <source>
        <dbReference type="EMBL" id="GIE03395.1"/>
    </source>
</evidence>
<dbReference type="Pfam" id="PF19054">
    <property type="entry name" value="DUF5753"/>
    <property type="match status" value="1"/>
</dbReference>
<dbReference type="Proteomes" id="UP000637628">
    <property type="component" value="Unassembled WGS sequence"/>
</dbReference>
<reference evidence="2 3" key="1">
    <citation type="submission" date="2021-01" db="EMBL/GenBank/DDBJ databases">
        <title>Whole genome shotgun sequence of Actinoplanes durhamensis NBRC 14914.</title>
        <authorList>
            <person name="Komaki H."/>
            <person name="Tamura T."/>
        </authorList>
    </citation>
    <scope>NUCLEOTIDE SEQUENCE [LARGE SCALE GENOMIC DNA]</scope>
    <source>
        <strain evidence="2 3">NBRC 14914</strain>
    </source>
</reference>
<dbReference type="EMBL" id="BOML01000038">
    <property type="protein sequence ID" value="GIE03395.1"/>
    <property type="molecule type" value="Genomic_DNA"/>
</dbReference>
<comment type="caution">
    <text evidence="2">The sequence shown here is derived from an EMBL/GenBank/DDBJ whole genome shotgun (WGS) entry which is preliminary data.</text>
</comment>
<proteinExistence type="predicted"/>
<evidence type="ECO:0000313" key="3">
    <source>
        <dbReference type="Proteomes" id="UP000637628"/>
    </source>
</evidence>
<protein>
    <submittedName>
        <fullName evidence="2">Transcriptional regulator</fullName>
    </submittedName>
</protein>
<dbReference type="Pfam" id="PF13560">
    <property type="entry name" value="HTH_31"/>
    <property type="match status" value="1"/>
</dbReference>
<name>A0ABQ3Z0M5_9ACTN</name>
<feature type="domain" description="HTH cro/C1-type" evidence="1">
    <location>
        <begin position="18"/>
        <end position="71"/>
    </location>
</feature>